<accession>A0A7R8Z752</accession>
<evidence type="ECO:0000313" key="1">
    <source>
        <dbReference type="EMBL" id="CAD7198745.1"/>
    </source>
</evidence>
<reference evidence="1" key="1">
    <citation type="submission" date="2020-11" db="EMBL/GenBank/DDBJ databases">
        <authorList>
            <person name="Tran Van P."/>
        </authorList>
    </citation>
    <scope>NUCLEOTIDE SEQUENCE</scope>
</reference>
<organism evidence="1">
    <name type="scientific">Timema douglasi</name>
    <name type="common">Walking stick</name>
    <dbReference type="NCBI Taxonomy" id="61478"/>
    <lineage>
        <taxon>Eukaryota</taxon>
        <taxon>Metazoa</taxon>
        <taxon>Ecdysozoa</taxon>
        <taxon>Arthropoda</taxon>
        <taxon>Hexapoda</taxon>
        <taxon>Insecta</taxon>
        <taxon>Pterygota</taxon>
        <taxon>Neoptera</taxon>
        <taxon>Polyneoptera</taxon>
        <taxon>Phasmatodea</taxon>
        <taxon>Timematodea</taxon>
        <taxon>Timematoidea</taxon>
        <taxon>Timematidae</taxon>
        <taxon>Timema</taxon>
    </lineage>
</organism>
<dbReference type="EMBL" id="OA566346">
    <property type="protein sequence ID" value="CAD7198745.1"/>
    <property type="molecule type" value="Genomic_DNA"/>
</dbReference>
<proteinExistence type="predicted"/>
<protein>
    <submittedName>
        <fullName evidence="1">Uncharacterized protein</fullName>
    </submittedName>
</protein>
<dbReference type="AlphaFoldDB" id="A0A7R8Z752"/>
<sequence>MSRLVESGFPVTWRLELEFRSCVQSGLASARRVTIAVWKSFCCRCSQRLVVALETPFHSADTPKRDDEHAKR</sequence>
<name>A0A7R8Z752_TIMDO</name>
<gene>
    <name evidence="1" type="ORF">TDIB3V08_LOCUS5023</name>
</gene>